<keyword evidence="6 7" id="KW-0472">Membrane</keyword>
<dbReference type="EMBL" id="JBHULR010000007">
    <property type="protein sequence ID" value="MFD2548969.1"/>
    <property type="molecule type" value="Genomic_DNA"/>
</dbReference>
<dbReference type="Proteomes" id="UP001597545">
    <property type="component" value="Unassembled WGS sequence"/>
</dbReference>
<dbReference type="GO" id="GO:0008961">
    <property type="term" value="F:phosphatidylglycerol-prolipoprotein diacylglyceryl transferase activity"/>
    <property type="evidence" value="ECO:0007669"/>
    <property type="project" value="UniProtKB-EC"/>
</dbReference>
<name>A0ABW5KJ15_9SPHI</name>
<dbReference type="RefSeq" id="WP_380905268.1">
    <property type="nucleotide sequence ID" value="NZ_JBHUEG010000006.1"/>
</dbReference>
<feature type="transmembrane region" description="Helical" evidence="7">
    <location>
        <begin position="319"/>
        <end position="337"/>
    </location>
</feature>
<evidence type="ECO:0000256" key="3">
    <source>
        <dbReference type="ARBA" id="ARBA00022679"/>
    </source>
</evidence>
<feature type="transmembrane region" description="Helical" evidence="7">
    <location>
        <begin position="68"/>
        <end position="89"/>
    </location>
</feature>
<dbReference type="Pfam" id="PF01790">
    <property type="entry name" value="LGT"/>
    <property type="match status" value="1"/>
</dbReference>
<evidence type="ECO:0000256" key="4">
    <source>
        <dbReference type="ARBA" id="ARBA00022692"/>
    </source>
</evidence>
<comment type="caution">
    <text evidence="8">The sequence shown here is derived from an EMBL/GenBank/DDBJ whole genome shotgun (WGS) entry which is preliminary data.</text>
</comment>
<keyword evidence="3 8" id="KW-0808">Transferase</keyword>
<feature type="transmembrane region" description="Helical" evidence="7">
    <location>
        <begin position="295"/>
        <end position="312"/>
    </location>
</feature>
<reference evidence="9" key="1">
    <citation type="journal article" date="2019" name="Int. J. Syst. Evol. Microbiol.">
        <title>The Global Catalogue of Microorganisms (GCM) 10K type strain sequencing project: providing services to taxonomists for standard genome sequencing and annotation.</title>
        <authorList>
            <consortium name="The Broad Institute Genomics Platform"/>
            <consortium name="The Broad Institute Genome Sequencing Center for Infectious Disease"/>
            <person name="Wu L."/>
            <person name="Ma J."/>
        </authorList>
    </citation>
    <scope>NUCLEOTIDE SEQUENCE [LARGE SCALE GENOMIC DNA]</scope>
    <source>
        <strain evidence="9">KCTC 42662</strain>
    </source>
</reference>
<evidence type="ECO:0000256" key="2">
    <source>
        <dbReference type="ARBA" id="ARBA00022475"/>
    </source>
</evidence>
<accession>A0ABW5KJ15</accession>
<sequence length="391" mass="44020">MFPTLSSLINYVFGTNFNWPVPTFGFFVSLAFVLSYLTFRAEFKRKQESGVFIAFRGEVKWGTTEKSLLLLGYGLFGFLVGYKGIGALLNRESFYRNPLGFIFSADGNWTAGLTLAIVCAMTFCLVYRKILFSSSTIQSKDVQPTRVLPVMLLWAGISGFVGSKVFNLLENGDLHHSHGFLEILNFSGLTFFGGLIFGGVSYFYIGMRKGMGWRHLADVGSLGMLVAYGVGRMGCHLSGDGDWGIVNAVEKPLRWIPDWLWSFRFPHNVLGQGDYIPECSGKYCYILPQGVFPTSLYESIIILAVFVVLWLVKSKIRIPGLLFVLYLFVTGTERFLIEFIRLNYRFDVFGISVSEAQLIGAFMILSSFLLGVYLLRKMKERNRADEIHVSV</sequence>
<gene>
    <name evidence="8" type="ORF">ACFSR5_15065</name>
</gene>
<dbReference type="PANTHER" id="PTHR30589:SF0">
    <property type="entry name" value="PHOSPHATIDYLGLYCEROL--PROLIPOPROTEIN DIACYLGLYCERYL TRANSFERASE"/>
    <property type="match status" value="1"/>
</dbReference>
<feature type="transmembrane region" description="Helical" evidence="7">
    <location>
        <begin position="212"/>
        <end position="231"/>
    </location>
</feature>
<dbReference type="InterPro" id="IPR001640">
    <property type="entry name" value="Lgt"/>
</dbReference>
<protein>
    <submittedName>
        <fullName evidence="8">Prolipoprotein diacylglyceryl transferase</fullName>
        <ecNumber evidence="8">2.5.1.145</ecNumber>
    </submittedName>
</protein>
<organism evidence="8 9">
    <name type="scientific">Sphingobacterium suaedae</name>
    <dbReference type="NCBI Taxonomy" id="1686402"/>
    <lineage>
        <taxon>Bacteria</taxon>
        <taxon>Pseudomonadati</taxon>
        <taxon>Bacteroidota</taxon>
        <taxon>Sphingobacteriia</taxon>
        <taxon>Sphingobacteriales</taxon>
        <taxon>Sphingobacteriaceae</taxon>
        <taxon>Sphingobacterium</taxon>
    </lineage>
</organism>
<feature type="transmembrane region" description="Helical" evidence="7">
    <location>
        <begin position="186"/>
        <end position="205"/>
    </location>
</feature>
<evidence type="ECO:0000313" key="8">
    <source>
        <dbReference type="EMBL" id="MFD2548969.1"/>
    </source>
</evidence>
<keyword evidence="4 7" id="KW-0812">Transmembrane</keyword>
<keyword evidence="2" id="KW-1003">Cell membrane</keyword>
<evidence type="ECO:0000313" key="9">
    <source>
        <dbReference type="Proteomes" id="UP001597545"/>
    </source>
</evidence>
<feature type="transmembrane region" description="Helical" evidence="7">
    <location>
        <begin position="20"/>
        <end position="39"/>
    </location>
</feature>
<keyword evidence="9" id="KW-1185">Reference proteome</keyword>
<evidence type="ECO:0000256" key="1">
    <source>
        <dbReference type="ARBA" id="ARBA00007150"/>
    </source>
</evidence>
<dbReference type="EC" id="2.5.1.145" evidence="8"/>
<evidence type="ECO:0000256" key="5">
    <source>
        <dbReference type="ARBA" id="ARBA00022989"/>
    </source>
</evidence>
<dbReference type="PANTHER" id="PTHR30589">
    <property type="entry name" value="PROLIPOPROTEIN DIACYLGLYCERYL TRANSFERASE"/>
    <property type="match status" value="1"/>
</dbReference>
<evidence type="ECO:0000256" key="6">
    <source>
        <dbReference type="ARBA" id="ARBA00023136"/>
    </source>
</evidence>
<proteinExistence type="inferred from homology"/>
<feature type="transmembrane region" description="Helical" evidence="7">
    <location>
        <begin position="109"/>
        <end position="127"/>
    </location>
</feature>
<comment type="similarity">
    <text evidence="1">Belongs to the Lgt family.</text>
</comment>
<evidence type="ECO:0000256" key="7">
    <source>
        <dbReference type="SAM" id="Phobius"/>
    </source>
</evidence>
<feature type="transmembrane region" description="Helical" evidence="7">
    <location>
        <begin position="147"/>
        <end position="166"/>
    </location>
</feature>
<keyword evidence="5 7" id="KW-1133">Transmembrane helix</keyword>
<feature type="transmembrane region" description="Helical" evidence="7">
    <location>
        <begin position="357"/>
        <end position="375"/>
    </location>
</feature>